<reference evidence="1" key="1">
    <citation type="submission" date="2018-11" db="EMBL/GenBank/DDBJ databases">
        <authorList>
            <consortium name="Genoscope - CEA"/>
            <person name="William W."/>
        </authorList>
    </citation>
    <scope>NUCLEOTIDE SEQUENCE</scope>
</reference>
<feature type="non-terminal residue" evidence="1">
    <location>
        <position position="1"/>
    </location>
</feature>
<dbReference type="EMBL" id="LR031872">
    <property type="protein sequence ID" value="VDC91763.1"/>
    <property type="molecule type" value="Genomic_DNA"/>
</dbReference>
<accession>A0A3P6AV97</accession>
<proteinExistence type="predicted"/>
<gene>
    <name evidence="1" type="ORF">BOLC3T16002H</name>
</gene>
<sequence>SSSFYFSSASDSFNHIILLHFTISKASLCQFSPEEPKNK</sequence>
<name>A0A3P6AV97_BRAOL</name>
<evidence type="ECO:0000313" key="1">
    <source>
        <dbReference type="EMBL" id="VDC91763.1"/>
    </source>
</evidence>
<dbReference type="AlphaFoldDB" id="A0A3P6AV97"/>
<organism evidence="1">
    <name type="scientific">Brassica oleracea</name>
    <name type="common">Wild cabbage</name>
    <dbReference type="NCBI Taxonomy" id="3712"/>
    <lineage>
        <taxon>Eukaryota</taxon>
        <taxon>Viridiplantae</taxon>
        <taxon>Streptophyta</taxon>
        <taxon>Embryophyta</taxon>
        <taxon>Tracheophyta</taxon>
        <taxon>Spermatophyta</taxon>
        <taxon>Magnoliopsida</taxon>
        <taxon>eudicotyledons</taxon>
        <taxon>Gunneridae</taxon>
        <taxon>Pentapetalae</taxon>
        <taxon>rosids</taxon>
        <taxon>malvids</taxon>
        <taxon>Brassicales</taxon>
        <taxon>Brassicaceae</taxon>
        <taxon>Brassiceae</taxon>
        <taxon>Brassica</taxon>
    </lineage>
</organism>
<protein>
    <submittedName>
        <fullName evidence="1">Uncharacterized protein</fullName>
    </submittedName>
</protein>